<evidence type="ECO:0000313" key="4">
    <source>
        <dbReference type="Proteomes" id="UP000326831"/>
    </source>
</evidence>
<organism evidence="3 4">
    <name type="scientific">Streptomyces subrutilus</name>
    <dbReference type="NCBI Taxonomy" id="36818"/>
    <lineage>
        <taxon>Bacteria</taxon>
        <taxon>Bacillati</taxon>
        <taxon>Actinomycetota</taxon>
        <taxon>Actinomycetes</taxon>
        <taxon>Kitasatosporales</taxon>
        <taxon>Streptomycetaceae</taxon>
        <taxon>Streptomyces</taxon>
    </lineage>
</organism>
<reference evidence="3 4" key="2">
    <citation type="submission" date="2017-09" db="EMBL/GenBank/DDBJ databases">
        <authorList>
            <person name="Lee N."/>
            <person name="Cho B.-K."/>
        </authorList>
    </citation>
    <scope>NUCLEOTIDE SEQUENCE [LARGE SCALE GENOMIC DNA]</scope>
    <source>
        <strain evidence="3 4">ATCC 27467</strain>
    </source>
</reference>
<protein>
    <submittedName>
        <fullName evidence="3">DUF4180 domain-containing protein</fullName>
    </submittedName>
</protein>
<gene>
    <name evidence="3" type="ORF">CP968_30425</name>
    <name evidence="2" type="ORF">GCM10010371_35630</name>
</gene>
<dbReference type="KEGG" id="ssub:CP968_30425"/>
<dbReference type="OrthoDB" id="8595425at2"/>
<evidence type="ECO:0000259" key="1">
    <source>
        <dbReference type="Pfam" id="PF13788"/>
    </source>
</evidence>
<reference evidence="2" key="1">
    <citation type="journal article" date="2014" name="Int. J. Syst. Evol. Microbiol.">
        <title>Complete genome sequence of Corynebacterium casei LMG S-19264T (=DSM 44701T), isolated from a smear-ripened cheese.</title>
        <authorList>
            <consortium name="US DOE Joint Genome Institute (JGI-PGF)"/>
            <person name="Walter F."/>
            <person name="Albersmeier A."/>
            <person name="Kalinowski J."/>
            <person name="Ruckert C."/>
        </authorList>
    </citation>
    <scope>NUCLEOTIDE SEQUENCE</scope>
    <source>
        <strain evidence="2">JCM 4834</strain>
    </source>
</reference>
<dbReference type="Pfam" id="PF13788">
    <property type="entry name" value="DUF4180"/>
    <property type="match status" value="1"/>
</dbReference>
<reference evidence="2" key="3">
    <citation type="submission" date="2020-09" db="EMBL/GenBank/DDBJ databases">
        <authorList>
            <person name="Sun Q."/>
            <person name="Ohkuma M."/>
        </authorList>
    </citation>
    <scope>NUCLEOTIDE SEQUENCE</scope>
    <source>
        <strain evidence="2">JCM 4834</strain>
    </source>
</reference>
<dbReference type="AlphaFoldDB" id="A0A5P2UUW1"/>
<dbReference type="RefSeq" id="WP_150521017.1">
    <property type="nucleotide sequence ID" value="NZ_BMVX01000012.1"/>
</dbReference>
<keyword evidence="4" id="KW-1185">Reference proteome</keyword>
<proteinExistence type="predicted"/>
<accession>A0A5P2UUW1</accession>
<dbReference type="EMBL" id="BMVX01000012">
    <property type="protein sequence ID" value="GGZ72583.1"/>
    <property type="molecule type" value="Genomic_DNA"/>
</dbReference>
<name>A0A5P2UUW1_9ACTN</name>
<feature type="domain" description="DUF4180" evidence="1">
    <location>
        <begin position="37"/>
        <end position="148"/>
    </location>
</feature>
<sequence>MDEAVLTPDPAAEAAALAPGEEPTEEAAPVNTVRTVHGVTVLICPAEGEAIKGEREVLDFCIGDAFHHEARWVVVPVERLDGAFFRLDTRVAGEIIQKFVTYRVGVVVLGDVSHHIEGSNAFRDFVRECNRGGQTWFLADLAELHEKLAG</sequence>
<evidence type="ECO:0000313" key="3">
    <source>
        <dbReference type="EMBL" id="QEU82015.1"/>
    </source>
</evidence>
<evidence type="ECO:0000313" key="2">
    <source>
        <dbReference type="EMBL" id="GGZ72583.1"/>
    </source>
</evidence>
<dbReference type="Proteomes" id="UP000326831">
    <property type="component" value="Chromosome"/>
</dbReference>
<dbReference type="Proteomes" id="UP000634660">
    <property type="component" value="Unassembled WGS sequence"/>
</dbReference>
<dbReference type="InterPro" id="IPR025438">
    <property type="entry name" value="DUF4180"/>
</dbReference>
<dbReference type="EMBL" id="CP023701">
    <property type="protein sequence ID" value="QEU82015.1"/>
    <property type="molecule type" value="Genomic_DNA"/>
</dbReference>